<dbReference type="EMBL" id="KV878217">
    <property type="protein sequence ID" value="OJJ30508.1"/>
    <property type="molecule type" value="Genomic_DNA"/>
</dbReference>
<dbReference type="OrthoDB" id="1470350at2759"/>
<dbReference type="STRING" id="1073089.A0A1L9R6J4"/>
<dbReference type="InterPro" id="IPR050121">
    <property type="entry name" value="Cytochrome_P450_monoxygenase"/>
</dbReference>
<dbReference type="Proteomes" id="UP000184383">
    <property type="component" value="Unassembled WGS sequence"/>
</dbReference>
<dbReference type="RefSeq" id="XP_040684185.1">
    <property type="nucleotide sequence ID" value="XM_040831617.1"/>
</dbReference>
<dbReference type="Pfam" id="PF00067">
    <property type="entry name" value="p450"/>
    <property type="match status" value="1"/>
</dbReference>
<dbReference type="GO" id="GO:0004497">
    <property type="term" value="F:monooxygenase activity"/>
    <property type="evidence" value="ECO:0007669"/>
    <property type="project" value="InterPro"/>
</dbReference>
<dbReference type="InterPro" id="IPR001128">
    <property type="entry name" value="Cyt_P450"/>
</dbReference>
<dbReference type="PRINTS" id="PR00385">
    <property type="entry name" value="P450"/>
</dbReference>
<reference evidence="5" key="1">
    <citation type="journal article" date="2017" name="Genome Biol.">
        <title>Comparative genomics reveals high biological diversity and specific adaptations in the industrially and medically important fungal genus Aspergillus.</title>
        <authorList>
            <person name="de Vries R.P."/>
            <person name="Riley R."/>
            <person name="Wiebenga A."/>
            <person name="Aguilar-Osorio G."/>
            <person name="Amillis S."/>
            <person name="Uchima C.A."/>
            <person name="Anderluh G."/>
            <person name="Asadollahi M."/>
            <person name="Askin M."/>
            <person name="Barry K."/>
            <person name="Battaglia E."/>
            <person name="Bayram O."/>
            <person name="Benocci T."/>
            <person name="Braus-Stromeyer S.A."/>
            <person name="Caldana C."/>
            <person name="Canovas D."/>
            <person name="Cerqueira G.C."/>
            <person name="Chen F."/>
            <person name="Chen W."/>
            <person name="Choi C."/>
            <person name="Clum A."/>
            <person name="Dos Santos R.A."/>
            <person name="Damasio A.R."/>
            <person name="Diallinas G."/>
            <person name="Emri T."/>
            <person name="Fekete E."/>
            <person name="Flipphi M."/>
            <person name="Freyberg S."/>
            <person name="Gallo A."/>
            <person name="Gournas C."/>
            <person name="Habgood R."/>
            <person name="Hainaut M."/>
            <person name="Harispe M.L."/>
            <person name="Henrissat B."/>
            <person name="Hilden K.S."/>
            <person name="Hope R."/>
            <person name="Hossain A."/>
            <person name="Karabika E."/>
            <person name="Karaffa L."/>
            <person name="Karanyi Z."/>
            <person name="Krasevec N."/>
            <person name="Kuo A."/>
            <person name="Kusch H."/>
            <person name="LaButti K."/>
            <person name="Lagendijk E.L."/>
            <person name="Lapidus A."/>
            <person name="Levasseur A."/>
            <person name="Lindquist E."/>
            <person name="Lipzen A."/>
            <person name="Logrieco A.F."/>
            <person name="MacCabe A."/>
            <person name="Maekelae M.R."/>
            <person name="Malavazi I."/>
            <person name="Melin P."/>
            <person name="Meyer V."/>
            <person name="Mielnichuk N."/>
            <person name="Miskei M."/>
            <person name="Molnar A.P."/>
            <person name="Mule G."/>
            <person name="Ngan C.Y."/>
            <person name="Orejas M."/>
            <person name="Orosz E."/>
            <person name="Ouedraogo J.P."/>
            <person name="Overkamp K.M."/>
            <person name="Park H.-S."/>
            <person name="Perrone G."/>
            <person name="Piumi F."/>
            <person name="Punt P.J."/>
            <person name="Ram A.F."/>
            <person name="Ramon A."/>
            <person name="Rauscher S."/>
            <person name="Record E."/>
            <person name="Riano-Pachon D.M."/>
            <person name="Robert V."/>
            <person name="Roehrig J."/>
            <person name="Ruller R."/>
            <person name="Salamov A."/>
            <person name="Salih N.S."/>
            <person name="Samson R.A."/>
            <person name="Sandor E."/>
            <person name="Sanguinetti M."/>
            <person name="Schuetze T."/>
            <person name="Sepcic K."/>
            <person name="Shelest E."/>
            <person name="Sherlock G."/>
            <person name="Sophianopoulou V."/>
            <person name="Squina F.M."/>
            <person name="Sun H."/>
            <person name="Susca A."/>
            <person name="Todd R.B."/>
            <person name="Tsang A."/>
            <person name="Unkles S.E."/>
            <person name="van de Wiele N."/>
            <person name="van Rossen-Uffink D."/>
            <person name="Oliveira J.V."/>
            <person name="Vesth T.C."/>
            <person name="Visser J."/>
            <person name="Yu J.-H."/>
            <person name="Zhou M."/>
            <person name="Andersen M.R."/>
            <person name="Archer D.B."/>
            <person name="Baker S.E."/>
            <person name="Benoit I."/>
            <person name="Brakhage A.A."/>
            <person name="Braus G.H."/>
            <person name="Fischer R."/>
            <person name="Frisvad J.C."/>
            <person name="Goldman G.H."/>
            <person name="Houbraken J."/>
            <person name="Oakley B."/>
            <person name="Pocsi I."/>
            <person name="Scazzocchio C."/>
            <person name="Seiboth B."/>
            <person name="vanKuyk P.A."/>
            <person name="Wortman J."/>
            <person name="Dyer P.S."/>
            <person name="Grigoriev I.V."/>
        </authorList>
    </citation>
    <scope>NUCLEOTIDE SEQUENCE [LARGE SCALE GENOMIC DNA]</scope>
    <source>
        <strain evidence="5">DTO 134E9</strain>
    </source>
</reference>
<dbReference type="CDD" id="cd11069">
    <property type="entry name" value="CYP_FUM15-like"/>
    <property type="match status" value="1"/>
</dbReference>
<dbReference type="GeneID" id="63747465"/>
<organism evidence="4 5">
    <name type="scientific">Aspergillus wentii DTO 134E9</name>
    <dbReference type="NCBI Taxonomy" id="1073089"/>
    <lineage>
        <taxon>Eukaryota</taxon>
        <taxon>Fungi</taxon>
        <taxon>Dikarya</taxon>
        <taxon>Ascomycota</taxon>
        <taxon>Pezizomycotina</taxon>
        <taxon>Eurotiomycetes</taxon>
        <taxon>Eurotiomycetidae</taxon>
        <taxon>Eurotiales</taxon>
        <taxon>Aspergillaceae</taxon>
        <taxon>Aspergillus</taxon>
        <taxon>Aspergillus subgen. Cremei</taxon>
    </lineage>
</organism>
<evidence type="ECO:0000313" key="5">
    <source>
        <dbReference type="Proteomes" id="UP000184383"/>
    </source>
</evidence>
<dbReference type="GO" id="GO:0005506">
    <property type="term" value="F:iron ion binding"/>
    <property type="evidence" value="ECO:0007669"/>
    <property type="project" value="InterPro"/>
</dbReference>
<evidence type="ECO:0000256" key="3">
    <source>
        <dbReference type="SAM" id="Phobius"/>
    </source>
</evidence>
<keyword evidence="2" id="KW-0349">Heme</keyword>
<evidence type="ECO:0000256" key="1">
    <source>
        <dbReference type="ARBA" id="ARBA00010617"/>
    </source>
</evidence>
<feature type="transmembrane region" description="Helical" evidence="3">
    <location>
        <begin position="27"/>
        <end position="48"/>
    </location>
</feature>
<keyword evidence="3" id="KW-0472">Membrane</keyword>
<dbReference type="PANTHER" id="PTHR24305">
    <property type="entry name" value="CYTOCHROME P450"/>
    <property type="match status" value="1"/>
</dbReference>
<evidence type="ECO:0008006" key="6">
    <source>
        <dbReference type="Google" id="ProtNLM"/>
    </source>
</evidence>
<proteinExistence type="inferred from homology"/>
<dbReference type="PRINTS" id="PR00463">
    <property type="entry name" value="EP450I"/>
</dbReference>
<dbReference type="SUPFAM" id="SSF48264">
    <property type="entry name" value="Cytochrome P450"/>
    <property type="match status" value="1"/>
</dbReference>
<dbReference type="InterPro" id="IPR036396">
    <property type="entry name" value="Cyt_P450_sf"/>
</dbReference>
<dbReference type="InterPro" id="IPR002401">
    <property type="entry name" value="Cyt_P450_E_grp-I"/>
</dbReference>
<accession>A0A1L9R6J4</accession>
<keyword evidence="2" id="KW-0408">Iron</keyword>
<gene>
    <name evidence="4" type="ORF">ASPWEDRAFT_177164</name>
</gene>
<dbReference type="AlphaFoldDB" id="A0A1L9R6J4"/>
<dbReference type="Gene3D" id="1.10.630.10">
    <property type="entry name" value="Cytochrome P450"/>
    <property type="match status" value="1"/>
</dbReference>
<dbReference type="FunFam" id="1.10.630.10:FF:000051">
    <property type="entry name" value="Cytochrome P450 monooxygenase (Fum15)"/>
    <property type="match status" value="1"/>
</dbReference>
<keyword evidence="3" id="KW-0812">Transmembrane</keyword>
<sequence length="544" mass="61449">MEISVHLRAIYIGIAILVFLNPEYRFFGSYIATVIIYSNIATWLKILYNFTLYPRFFTPLKNLPTPLKRTWLKGNTDSILLEAPFANMREWIKSVPNEGLIRYYMVGNLERVLLTSPKALGEVLVHKAYDFEKPSLVRIQLQRAAGLGLLLSEGNDHKHQRKELLPAFSYRHIKDLYPIFWSKSTEMVKVIEEVLGARQHPEDNVIQVSDFASRVTLDIVAVAGMDHDFDSLRNPANELNKQFRRIFAQPSTAMKIIALLGIFVFDLRVVQMLPFKRNRECEEGSRVIRDVARQMVREKKERMENKTTTPKDGVDIISVALKSGSFSEENLVDQMMTFLTAGHETTATALQWAVYALCKHPDVQTRLREEIRSNLPPISTENPDIITATQIDSLPYLNAVCNEVLRFHPSVPITVRIASRDTRIIDKPIPKDSFIVIVPGIINRDKELWGPDADTFNPERWLGQGRANSGGASNNYAFLTFLHGPRSCIGQGFAKGELACLIAATVGRFHMELKDPDAEAQLAIGATVAPKDGVLARFTVLDGW</sequence>
<feature type="binding site" description="axial binding residue" evidence="2">
    <location>
        <position position="488"/>
    </location>
    <ligand>
        <name>heme</name>
        <dbReference type="ChEBI" id="CHEBI:30413"/>
    </ligand>
    <ligandPart>
        <name>Fe</name>
        <dbReference type="ChEBI" id="CHEBI:18248"/>
    </ligandPart>
</feature>
<keyword evidence="3" id="KW-1133">Transmembrane helix</keyword>
<name>A0A1L9R6J4_ASPWE</name>
<feature type="transmembrane region" description="Helical" evidence="3">
    <location>
        <begin position="5"/>
        <end position="21"/>
    </location>
</feature>
<dbReference type="VEuPathDB" id="FungiDB:ASPWEDRAFT_177164"/>
<keyword evidence="2" id="KW-0479">Metal-binding</keyword>
<evidence type="ECO:0000256" key="2">
    <source>
        <dbReference type="PIRSR" id="PIRSR602401-1"/>
    </source>
</evidence>
<comment type="similarity">
    <text evidence="1">Belongs to the cytochrome P450 family.</text>
</comment>
<comment type="cofactor">
    <cofactor evidence="2">
        <name>heme</name>
        <dbReference type="ChEBI" id="CHEBI:30413"/>
    </cofactor>
</comment>
<keyword evidence="5" id="KW-1185">Reference proteome</keyword>
<protein>
    <recommendedName>
        <fullName evidence="6">Cytochrome P450 monooxygenase</fullName>
    </recommendedName>
</protein>
<evidence type="ECO:0000313" key="4">
    <source>
        <dbReference type="EMBL" id="OJJ30508.1"/>
    </source>
</evidence>
<dbReference type="PANTHER" id="PTHR24305:SF227">
    <property type="entry name" value="P450, PUTATIVE (EUROFUNG)-RELATED"/>
    <property type="match status" value="1"/>
</dbReference>
<dbReference type="GO" id="GO:0020037">
    <property type="term" value="F:heme binding"/>
    <property type="evidence" value="ECO:0007669"/>
    <property type="project" value="InterPro"/>
</dbReference>
<dbReference type="GO" id="GO:0016705">
    <property type="term" value="F:oxidoreductase activity, acting on paired donors, with incorporation or reduction of molecular oxygen"/>
    <property type="evidence" value="ECO:0007669"/>
    <property type="project" value="InterPro"/>
</dbReference>